<keyword evidence="1" id="KW-1133">Transmembrane helix</keyword>
<keyword evidence="1" id="KW-0812">Transmembrane</keyword>
<feature type="transmembrane region" description="Helical" evidence="1">
    <location>
        <begin position="9"/>
        <end position="32"/>
    </location>
</feature>
<feature type="transmembrane region" description="Helical" evidence="1">
    <location>
        <begin position="168"/>
        <end position="187"/>
    </location>
</feature>
<sequence>MKVNNTTNILAFVMTMIHIIAIGLLFGLNIINVPINSTIYYVFLFFSETSYIIVLLYLVAVLRKWTTTATVLPYALFMFLELATFLGSLLLSPNAETQKILAGFSMAFFVIETYMVIITLRTKFKELAIPFRGFAITVLLCHLIKISIPLVILTYFHDKFNPATVKFMLLYSNLLYLLPSFAIFFILQKTSLLLSGNVKPALK</sequence>
<name>A0ABP8G7W9_9SPHI</name>
<dbReference type="Proteomes" id="UP001500582">
    <property type="component" value="Unassembled WGS sequence"/>
</dbReference>
<evidence type="ECO:0000313" key="2">
    <source>
        <dbReference type="EMBL" id="GAA4319095.1"/>
    </source>
</evidence>
<keyword evidence="1" id="KW-0472">Membrane</keyword>
<keyword evidence="3" id="KW-1185">Reference proteome</keyword>
<evidence type="ECO:0008006" key="4">
    <source>
        <dbReference type="Google" id="ProtNLM"/>
    </source>
</evidence>
<comment type="caution">
    <text evidence="2">The sequence shown here is derived from an EMBL/GenBank/DDBJ whole genome shotgun (WGS) entry which is preliminary data.</text>
</comment>
<feature type="transmembrane region" description="Helical" evidence="1">
    <location>
        <begin position="134"/>
        <end position="156"/>
    </location>
</feature>
<feature type="transmembrane region" description="Helical" evidence="1">
    <location>
        <begin position="71"/>
        <end position="91"/>
    </location>
</feature>
<organism evidence="2 3">
    <name type="scientific">Mucilaginibacter gynuensis</name>
    <dbReference type="NCBI Taxonomy" id="1302236"/>
    <lineage>
        <taxon>Bacteria</taxon>
        <taxon>Pseudomonadati</taxon>
        <taxon>Bacteroidota</taxon>
        <taxon>Sphingobacteriia</taxon>
        <taxon>Sphingobacteriales</taxon>
        <taxon>Sphingobacteriaceae</taxon>
        <taxon>Mucilaginibacter</taxon>
    </lineage>
</organism>
<evidence type="ECO:0000313" key="3">
    <source>
        <dbReference type="Proteomes" id="UP001500582"/>
    </source>
</evidence>
<reference evidence="3" key="1">
    <citation type="journal article" date="2019" name="Int. J. Syst. Evol. Microbiol.">
        <title>The Global Catalogue of Microorganisms (GCM) 10K type strain sequencing project: providing services to taxonomists for standard genome sequencing and annotation.</title>
        <authorList>
            <consortium name="The Broad Institute Genomics Platform"/>
            <consortium name="The Broad Institute Genome Sequencing Center for Infectious Disease"/>
            <person name="Wu L."/>
            <person name="Ma J."/>
        </authorList>
    </citation>
    <scope>NUCLEOTIDE SEQUENCE [LARGE SCALE GENOMIC DNA]</scope>
    <source>
        <strain evidence="3">JCM 17705</strain>
    </source>
</reference>
<dbReference type="RefSeq" id="WP_345210664.1">
    <property type="nucleotide sequence ID" value="NZ_BAABFT010000003.1"/>
</dbReference>
<feature type="transmembrane region" description="Helical" evidence="1">
    <location>
        <begin position="38"/>
        <end position="59"/>
    </location>
</feature>
<gene>
    <name evidence="2" type="ORF">GCM10023149_17590</name>
</gene>
<evidence type="ECO:0000256" key="1">
    <source>
        <dbReference type="SAM" id="Phobius"/>
    </source>
</evidence>
<protein>
    <recommendedName>
        <fullName evidence="4">Integral membrane protein</fullName>
    </recommendedName>
</protein>
<dbReference type="EMBL" id="BAABFT010000003">
    <property type="protein sequence ID" value="GAA4319095.1"/>
    <property type="molecule type" value="Genomic_DNA"/>
</dbReference>
<feature type="transmembrane region" description="Helical" evidence="1">
    <location>
        <begin position="103"/>
        <end position="122"/>
    </location>
</feature>
<proteinExistence type="predicted"/>
<accession>A0ABP8G7W9</accession>